<dbReference type="AlphaFoldDB" id="A0A0F9K1A7"/>
<gene>
    <name evidence="2" type="ORF">LCGC14_1758780</name>
</gene>
<name>A0A0F9K1A7_9ZZZZ</name>
<reference evidence="2" key="1">
    <citation type="journal article" date="2015" name="Nature">
        <title>Complex archaea that bridge the gap between prokaryotes and eukaryotes.</title>
        <authorList>
            <person name="Spang A."/>
            <person name="Saw J.H."/>
            <person name="Jorgensen S.L."/>
            <person name="Zaremba-Niedzwiedzka K."/>
            <person name="Martijn J."/>
            <person name="Lind A.E."/>
            <person name="van Eijk R."/>
            <person name="Schleper C."/>
            <person name="Guy L."/>
            <person name="Ettema T.J."/>
        </authorList>
    </citation>
    <scope>NUCLEOTIDE SEQUENCE</scope>
</reference>
<feature type="domain" description="DJ-1/PfpI" evidence="1">
    <location>
        <begin position="2"/>
        <end position="166"/>
    </location>
</feature>
<dbReference type="GO" id="GO:0005737">
    <property type="term" value="C:cytoplasm"/>
    <property type="evidence" value="ECO:0007669"/>
    <property type="project" value="TreeGrafter"/>
</dbReference>
<dbReference type="Pfam" id="PF01965">
    <property type="entry name" value="DJ-1_PfpI"/>
    <property type="match status" value="1"/>
</dbReference>
<protein>
    <recommendedName>
        <fullName evidence="1">DJ-1/PfpI domain-containing protein</fullName>
    </recommendedName>
</protein>
<dbReference type="InterPro" id="IPR050325">
    <property type="entry name" value="Prot/Nucl_acid_deglycase"/>
</dbReference>
<sequence>MKTILCFLYESFVAFEATLACYYINLETDFQVKYIGYEKTPIKSSGGISVRIDKTVEEITSTKDIEGIIIPGGNDRILKPELELLIKKLHEDKKMIAAICAGPEFLAKCGILDGRKYTTTVPPSEYVEKKEEDPFPRETYVETRMIRDGNIITAKIGAFVDFALEIWDFLNLYEYEGEREESRLMFTPIKRLSPVFKK</sequence>
<comment type="caution">
    <text evidence="2">The sequence shown here is derived from an EMBL/GenBank/DDBJ whole genome shotgun (WGS) entry which is preliminary data.</text>
</comment>
<evidence type="ECO:0000313" key="2">
    <source>
        <dbReference type="EMBL" id="KKM04973.1"/>
    </source>
</evidence>
<dbReference type="Gene3D" id="3.40.50.880">
    <property type="match status" value="1"/>
</dbReference>
<evidence type="ECO:0000259" key="1">
    <source>
        <dbReference type="Pfam" id="PF01965"/>
    </source>
</evidence>
<dbReference type="EMBL" id="LAZR01016332">
    <property type="protein sequence ID" value="KKM04973.1"/>
    <property type="molecule type" value="Genomic_DNA"/>
</dbReference>
<dbReference type="SUPFAM" id="SSF52317">
    <property type="entry name" value="Class I glutamine amidotransferase-like"/>
    <property type="match status" value="1"/>
</dbReference>
<dbReference type="PANTHER" id="PTHR48094">
    <property type="entry name" value="PROTEIN/NUCLEIC ACID DEGLYCASE DJ-1-RELATED"/>
    <property type="match status" value="1"/>
</dbReference>
<dbReference type="InterPro" id="IPR002818">
    <property type="entry name" value="DJ-1/PfpI"/>
</dbReference>
<accession>A0A0F9K1A7</accession>
<organism evidence="2">
    <name type="scientific">marine sediment metagenome</name>
    <dbReference type="NCBI Taxonomy" id="412755"/>
    <lineage>
        <taxon>unclassified sequences</taxon>
        <taxon>metagenomes</taxon>
        <taxon>ecological metagenomes</taxon>
    </lineage>
</organism>
<dbReference type="PANTHER" id="PTHR48094:SF12">
    <property type="entry name" value="PARKINSON DISEASE PROTEIN 7 HOMOLOG"/>
    <property type="match status" value="1"/>
</dbReference>
<dbReference type="InterPro" id="IPR029062">
    <property type="entry name" value="Class_I_gatase-like"/>
</dbReference>
<proteinExistence type="predicted"/>